<keyword evidence="2" id="KW-1185">Reference proteome</keyword>
<comment type="caution">
    <text evidence="1">The sequence shown here is derived from an EMBL/GenBank/DDBJ whole genome shotgun (WGS) entry which is preliminary data.</text>
</comment>
<dbReference type="EMBL" id="LAVV01014569">
    <property type="protein sequence ID" value="KNZ44644.1"/>
    <property type="molecule type" value="Genomic_DNA"/>
</dbReference>
<dbReference type="Proteomes" id="UP000037035">
    <property type="component" value="Unassembled WGS sequence"/>
</dbReference>
<reference evidence="1 2" key="1">
    <citation type="submission" date="2015-08" db="EMBL/GenBank/DDBJ databases">
        <title>Next Generation Sequencing and Analysis of the Genome of Puccinia sorghi L Schw, the Causal Agent of Maize Common Rust.</title>
        <authorList>
            <person name="Rochi L."/>
            <person name="Burguener G."/>
            <person name="Darino M."/>
            <person name="Turjanski A."/>
            <person name="Kreff E."/>
            <person name="Dieguez M.J."/>
            <person name="Sacco F."/>
        </authorList>
    </citation>
    <scope>NUCLEOTIDE SEQUENCE [LARGE SCALE GENOMIC DNA]</scope>
    <source>
        <strain evidence="1 2">RO10H11247</strain>
    </source>
</reference>
<organism evidence="1 2">
    <name type="scientific">Puccinia sorghi</name>
    <dbReference type="NCBI Taxonomy" id="27349"/>
    <lineage>
        <taxon>Eukaryota</taxon>
        <taxon>Fungi</taxon>
        <taxon>Dikarya</taxon>
        <taxon>Basidiomycota</taxon>
        <taxon>Pucciniomycotina</taxon>
        <taxon>Pucciniomycetes</taxon>
        <taxon>Pucciniales</taxon>
        <taxon>Pucciniaceae</taxon>
        <taxon>Puccinia</taxon>
    </lineage>
</organism>
<dbReference type="VEuPathDB" id="FungiDB:VP01_8969g1"/>
<dbReference type="AlphaFoldDB" id="A0A0L6U7W3"/>
<sequence>MQPPDPLALPQPGLPLQRPPEQLLSAQSYSNARLSPQNQIPPLLYLLHLSTASSLPLPIQKALVEASGKLFPISTIHDDLQRHLGLTRKVAQQVHPGQSSIKHAQWSMDVANMPAKFLVFVGKHLSNVSLLTEVANHNPDQMPDKLAICLATHNWCTGRLTCARVGEGIA</sequence>
<feature type="non-terminal residue" evidence="1">
    <location>
        <position position="170"/>
    </location>
</feature>
<proteinExistence type="predicted"/>
<gene>
    <name evidence="1" type="ORF">VP01_8969g1</name>
</gene>
<accession>A0A0L6U7W3</accession>
<protein>
    <submittedName>
        <fullName evidence="1">Uncharacterized protein</fullName>
    </submittedName>
</protein>
<evidence type="ECO:0000313" key="1">
    <source>
        <dbReference type="EMBL" id="KNZ44644.1"/>
    </source>
</evidence>
<evidence type="ECO:0000313" key="2">
    <source>
        <dbReference type="Proteomes" id="UP000037035"/>
    </source>
</evidence>
<name>A0A0L6U7W3_9BASI</name>